<dbReference type="RefSeq" id="WP_332616293.1">
    <property type="nucleotide sequence ID" value="NZ_JAXGFP010000003.1"/>
</dbReference>
<evidence type="ECO:0000313" key="1">
    <source>
        <dbReference type="EMBL" id="MEG3183898.1"/>
    </source>
</evidence>
<evidence type="ECO:0000313" key="2">
    <source>
        <dbReference type="Proteomes" id="UP001355056"/>
    </source>
</evidence>
<gene>
    <name evidence="1" type="ORF">SNE34_07730</name>
</gene>
<sequence>MSRWTTQELCTSLSAAFGADNVEEIPSADEAIQVVLPDLGDLGITIAVTDRQLFVSTPLVEAEQVRDRAAFNEACMRLNPINPLSNLGLTTINGRDTYIVFGELSPDATADQLELEIHTLADNALDAIEALKPYLTSSEATA</sequence>
<dbReference type="Pfam" id="PF09938">
    <property type="entry name" value="DUF2170"/>
    <property type="match status" value="1"/>
</dbReference>
<dbReference type="EMBL" id="JAXGFP010000003">
    <property type="protein sequence ID" value="MEG3183898.1"/>
    <property type="molecule type" value="Genomic_DNA"/>
</dbReference>
<dbReference type="Proteomes" id="UP001355056">
    <property type="component" value="Unassembled WGS sequence"/>
</dbReference>
<keyword evidence="2" id="KW-1185">Reference proteome</keyword>
<name>A0ABU7YYK3_9GAMM</name>
<accession>A0ABU7YYK3</accession>
<reference evidence="1 2" key="1">
    <citation type="journal article" date="2016" name="Int. J. Syst. Evol. Microbiol.">
        <title>Lysobacter erysipheiresistens sp. nov., an antagonist of powdery mildew, isolated from tobacco-cultivated soil.</title>
        <authorList>
            <person name="Xie B."/>
            <person name="Li T."/>
            <person name="Lin X."/>
            <person name="Wang C.J."/>
            <person name="Chen Y.J."/>
            <person name="Liu W.J."/>
            <person name="Zhao Z.W."/>
        </authorList>
    </citation>
    <scope>NUCLEOTIDE SEQUENCE [LARGE SCALE GENOMIC DNA]</scope>
    <source>
        <strain evidence="1 2">RS-LYSO-3</strain>
    </source>
</reference>
<organism evidence="1 2">
    <name type="scientific">Novilysobacter erysipheiresistens</name>
    <dbReference type="NCBI Taxonomy" id="1749332"/>
    <lineage>
        <taxon>Bacteria</taxon>
        <taxon>Pseudomonadati</taxon>
        <taxon>Pseudomonadota</taxon>
        <taxon>Gammaproteobacteria</taxon>
        <taxon>Lysobacterales</taxon>
        <taxon>Lysobacteraceae</taxon>
        <taxon>Novilysobacter</taxon>
    </lineage>
</organism>
<protein>
    <submittedName>
        <fullName evidence="1">DUF2170 family protein</fullName>
    </submittedName>
</protein>
<dbReference type="InterPro" id="IPR019231">
    <property type="entry name" value="DUF2170"/>
</dbReference>
<proteinExistence type="predicted"/>
<comment type="caution">
    <text evidence="1">The sequence shown here is derived from an EMBL/GenBank/DDBJ whole genome shotgun (WGS) entry which is preliminary data.</text>
</comment>